<feature type="compositionally biased region" description="Basic residues" evidence="1">
    <location>
        <begin position="26"/>
        <end position="39"/>
    </location>
</feature>
<dbReference type="AlphaFoldDB" id="A0A812MR82"/>
<evidence type="ECO:0000313" key="2">
    <source>
        <dbReference type="EMBL" id="CAE7270474.1"/>
    </source>
</evidence>
<organism evidence="2 3">
    <name type="scientific">Symbiodinium pilosum</name>
    <name type="common">Dinoflagellate</name>
    <dbReference type="NCBI Taxonomy" id="2952"/>
    <lineage>
        <taxon>Eukaryota</taxon>
        <taxon>Sar</taxon>
        <taxon>Alveolata</taxon>
        <taxon>Dinophyceae</taxon>
        <taxon>Suessiales</taxon>
        <taxon>Symbiodiniaceae</taxon>
        <taxon>Symbiodinium</taxon>
    </lineage>
</organism>
<reference evidence="2" key="1">
    <citation type="submission" date="2021-02" db="EMBL/GenBank/DDBJ databases">
        <authorList>
            <person name="Dougan E. K."/>
            <person name="Rhodes N."/>
            <person name="Thang M."/>
            <person name="Chan C."/>
        </authorList>
    </citation>
    <scope>NUCLEOTIDE SEQUENCE</scope>
</reference>
<evidence type="ECO:0000313" key="3">
    <source>
        <dbReference type="Proteomes" id="UP000649617"/>
    </source>
</evidence>
<dbReference type="EMBL" id="CAJNIZ010008700">
    <property type="protein sequence ID" value="CAE7270474.1"/>
    <property type="molecule type" value="Genomic_DNA"/>
</dbReference>
<accession>A0A812MR82</accession>
<protein>
    <submittedName>
        <fullName evidence="2">Uncharacterized protein</fullName>
    </submittedName>
</protein>
<feature type="compositionally biased region" description="Basic residues" evidence="1">
    <location>
        <begin position="67"/>
        <end position="76"/>
    </location>
</feature>
<feature type="region of interest" description="Disordered" evidence="1">
    <location>
        <begin position="25"/>
        <end position="80"/>
    </location>
</feature>
<comment type="caution">
    <text evidence="2">The sequence shown here is derived from an EMBL/GenBank/DDBJ whole genome shotgun (WGS) entry which is preliminary data.</text>
</comment>
<name>A0A812MR82_SYMPI</name>
<dbReference type="Proteomes" id="UP000649617">
    <property type="component" value="Unassembled WGS sequence"/>
</dbReference>
<sequence>MMPRGTRPVTAQVKQAMILRVQVLRPPRRARRARRTKRIRQPERKTQSAARQRARSPPSLHPQRQAPPRKRSRKLARSCPSSSASRLGLVRSMPVDWRRQCIGSWRQAILLNLPSSYIVWRGFIPRVMTTGSKRNVDHNFLGSSYLSRFLFSVLLARTYLRKKAILHNLLDAWASDLKECYENGIPVKNVPGMDKIYPVIIACKGDWPALTKAGRLCRHHLRDSRGNTDSPPGICHLCRAGQKNFRWNEFRSDARWLHADNPLPWNIPSPLSRIPQNPNDLAGFYAVDLFHVCHKVVVADYVASAIVTLSDQGCLGSGAFETRMQRFYDDAKEWRWFKGADTTLLALYLETFYAKILADCSEEVENVLTVIYDGLVAVNRFMTASYHEALWVKSHRASEISVQGMAFMEWFNEAAMEALRQEVTSWAA</sequence>
<gene>
    <name evidence="2" type="ORF">SPIL2461_LOCUS5932</name>
</gene>
<keyword evidence="3" id="KW-1185">Reference proteome</keyword>
<evidence type="ECO:0000256" key="1">
    <source>
        <dbReference type="SAM" id="MobiDB-lite"/>
    </source>
</evidence>
<proteinExistence type="predicted"/>